<keyword evidence="1 6" id="KW-0436">Ligase</keyword>
<dbReference type="GO" id="GO:0005737">
    <property type="term" value="C:cytoplasm"/>
    <property type="evidence" value="ECO:0007669"/>
    <property type="project" value="TreeGrafter"/>
</dbReference>
<dbReference type="PANTHER" id="PTHR12835">
    <property type="entry name" value="BIOTIN PROTEIN LIGASE"/>
    <property type="match status" value="1"/>
</dbReference>
<dbReference type="GO" id="GO:0004077">
    <property type="term" value="F:biotin--[biotin carboxyl-carrier protein] ligase activity"/>
    <property type="evidence" value="ECO:0007669"/>
    <property type="project" value="UniProtKB-EC"/>
</dbReference>
<sequence length="257" mass="27604">MNDRPLPWPVRRLDEVDSTNDLARRLATGSDGSARPPLVLRADRQTRGRGRGANAWWSDEGSLTFSALLDPTAIGLLDRHTPLCSLAAAVAVVDAISPRVDRGRLAIRWPNDVEIDGRKVAGILPERINGPEGPRLIIGIGLNVRTRLDDASAEVRRMAGSLAEFAGIPLEPDDQEAIFADLIELLRGSLQLLSEDAADLSRRWAELDQLLGRPVRVDLGRKIVAGIGAGIGPDGGLRIDTGSGPQTVYGGRVLRDG</sequence>
<dbReference type="AlphaFoldDB" id="A0A432MPB2"/>
<dbReference type="InterPro" id="IPR004143">
    <property type="entry name" value="BPL_LPL_catalytic"/>
</dbReference>
<dbReference type="InterPro" id="IPR045864">
    <property type="entry name" value="aa-tRNA-synth_II/BPL/LPL"/>
</dbReference>
<reference evidence="6 7" key="2">
    <citation type="submission" date="2019-01" db="EMBL/GenBank/DDBJ databases">
        <title>Tautonia sociabilis, a novel thermotolerant planctomycete of Isosphaeraceae family, isolated from a 4000 m deep subterranean habitat.</title>
        <authorList>
            <person name="Kovaleva O.L."/>
            <person name="Elcheninov A.G."/>
            <person name="Van Heerden E."/>
            <person name="Toshchakov S.V."/>
            <person name="Novikov A."/>
            <person name="Bonch-Osmolovskaya E.A."/>
            <person name="Kublanov I.V."/>
        </authorList>
    </citation>
    <scope>NUCLEOTIDE SEQUENCE [LARGE SCALE GENOMIC DNA]</scope>
    <source>
        <strain evidence="6 7">GM2012</strain>
    </source>
</reference>
<proteinExistence type="predicted"/>
<feature type="domain" description="BPL/LPL catalytic" evidence="5">
    <location>
        <begin position="14"/>
        <end position="191"/>
    </location>
</feature>
<dbReference type="InterPro" id="IPR004408">
    <property type="entry name" value="Biotin_CoA_COase_ligase"/>
</dbReference>
<dbReference type="PROSITE" id="PS51733">
    <property type="entry name" value="BPL_LPL_CATALYTIC"/>
    <property type="match status" value="1"/>
</dbReference>
<dbReference type="RefSeq" id="WP_126724186.1">
    <property type="nucleotide sequence ID" value="NZ_RYZH01000006.1"/>
</dbReference>
<dbReference type="SUPFAM" id="SSF55681">
    <property type="entry name" value="Class II aaRS and biotin synthetases"/>
    <property type="match status" value="1"/>
</dbReference>
<dbReference type="OrthoDB" id="9807064at2"/>
<evidence type="ECO:0000256" key="3">
    <source>
        <dbReference type="ARBA" id="ARBA00024227"/>
    </source>
</evidence>
<dbReference type="InterPro" id="IPR003142">
    <property type="entry name" value="BPL_C"/>
</dbReference>
<accession>A0A432MPB2</accession>
<protein>
    <recommendedName>
        <fullName evidence="3">biotin--[biotin carboxyl-carrier protein] ligase</fullName>
        <ecNumber evidence="3">6.3.4.15</ecNumber>
    </recommendedName>
</protein>
<dbReference type="Pfam" id="PF02237">
    <property type="entry name" value="BPL_C"/>
    <property type="match status" value="1"/>
</dbReference>
<dbReference type="PANTHER" id="PTHR12835:SF5">
    <property type="entry name" value="BIOTIN--PROTEIN LIGASE"/>
    <property type="match status" value="1"/>
</dbReference>
<evidence type="ECO:0000256" key="4">
    <source>
        <dbReference type="ARBA" id="ARBA00047846"/>
    </source>
</evidence>
<reference evidence="6 7" key="1">
    <citation type="submission" date="2018-12" db="EMBL/GenBank/DDBJ databases">
        <authorList>
            <person name="Toschakov S.V."/>
        </authorList>
    </citation>
    <scope>NUCLEOTIDE SEQUENCE [LARGE SCALE GENOMIC DNA]</scope>
    <source>
        <strain evidence="6 7">GM2012</strain>
    </source>
</reference>
<evidence type="ECO:0000313" key="6">
    <source>
        <dbReference type="EMBL" id="RUL88935.1"/>
    </source>
</evidence>
<dbReference type="EMBL" id="RYZH01000006">
    <property type="protein sequence ID" value="RUL88935.1"/>
    <property type="molecule type" value="Genomic_DNA"/>
</dbReference>
<dbReference type="Pfam" id="PF03099">
    <property type="entry name" value="BPL_LplA_LipB"/>
    <property type="match status" value="1"/>
</dbReference>
<comment type="catalytic activity">
    <reaction evidence="4">
        <text>biotin + L-lysyl-[protein] + ATP = N(6)-biotinyl-L-lysyl-[protein] + AMP + diphosphate + H(+)</text>
        <dbReference type="Rhea" id="RHEA:11756"/>
        <dbReference type="Rhea" id="RHEA-COMP:9752"/>
        <dbReference type="Rhea" id="RHEA-COMP:10505"/>
        <dbReference type="ChEBI" id="CHEBI:15378"/>
        <dbReference type="ChEBI" id="CHEBI:29969"/>
        <dbReference type="ChEBI" id="CHEBI:30616"/>
        <dbReference type="ChEBI" id="CHEBI:33019"/>
        <dbReference type="ChEBI" id="CHEBI:57586"/>
        <dbReference type="ChEBI" id="CHEBI:83144"/>
        <dbReference type="ChEBI" id="CHEBI:456215"/>
        <dbReference type="EC" id="6.3.4.15"/>
    </reaction>
</comment>
<keyword evidence="2" id="KW-0092">Biotin</keyword>
<dbReference type="NCBIfam" id="TIGR00121">
    <property type="entry name" value="birA_ligase"/>
    <property type="match status" value="1"/>
</dbReference>
<dbReference type="Gene3D" id="3.30.930.10">
    <property type="entry name" value="Bira Bifunctional Protein, Domain 2"/>
    <property type="match status" value="1"/>
</dbReference>
<evidence type="ECO:0000313" key="7">
    <source>
        <dbReference type="Proteomes" id="UP000280296"/>
    </source>
</evidence>
<evidence type="ECO:0000256" key="1">
    <source>
        <dbReference type="ARBA" id="ARBA00022598"/>
    </source>
</evidence>
<evidence type="ECO:0000256" key="2">
    <source>
        <dbReference type="ARBA" id="ARBA00023267"/>
    </source>
</evidence>
<dbReference type="Proteomes" id="UP000280296">
    <property type="component" value="Unassembled WGS sequence"/>
</dbReference>
<keyword evidence="7" id="KW-1185">Reference proteome</keyword>
<comment type="caution">
    <text evidence="6">The sequence shown here is derived from an EMBL/GenBank/DDBJ whole genome shotgun (WGS) entry which is preliminary data.</text>
</comment>
<dbReference type="EC" id="6.3.4.15" evidence="3"/>
<evidence type="ECO:0000259" key="5">
    <source>
        <dbReference type="PROSITE" id="PS51733"/>
    </source>
</evidence>
<gene>
    <name evidence="6" type="ORF">TsocGM_04890</name>
</gene>
<dbReference type="Gene3D" id="2.30.30.100">
    <property type="match status" value="1"/>
</dbReference>
<organism evidence="6 7">
    <name type="scientific">Tautonia sociabilis</name>
    <dbReference type="NCBI Taxonomy" id="2080755"/>
    <lineage>
        <taxon>Bacteria</taxon>
        <taxon>Pseudomonadati</taxon>
        <taxon>Planctomycetota</taxon>
        <taxon>Planctomycetia</taxon>
        <taxon>Isosphaerales</taxon>
        <taxon>Isosphaeraceae</taxon>
        <taxon>Tautonia</taxon>
    </lineage>
</organism>
<name>A0A432MPB2_9BACT</name>